<reference evidence="14" key="1">
    <citation type="submission" date="2016-10" db="EMBL/GenBank/DDBJ databases">
        <authorList>
            <person name="Varghese N."/>
            <person name="Submissions S."/>
        </authorList>
    </citation>
    <scope>NUCLEOTIDE SEQUENCE [LARGE SCALE GENOMIC DNA]</scope>
    <source>
        <strain evidence="14">IBRC-M 10761</strain>
    </source>
</reference>
<evidence type="ECO:0000256" key="1">
    <source>
        <dbReference type="ARBA" id="ARBA00004571"/>
    </source>
</evidence>
<sequence>MKSKTTKSNLAMAVLLSGSLLHFGLSAEEMPDPWTYVRPFAAFTAADPNGDVRYITVTGTVTDQDGIPIPGATVVIEGTTTGTVTDIQGQFSIEADQGDVLQISFIGYQTQRIPLENQTQLSVVLQEDQSDLEEVVVVGYGTQRKSDLTGAISSISSKDLQETPAGNFLEQSQGRLAGVDIVRANGSPGAPVQIRIRGNRSINASNEPLYVIDGIPTSANINDFNPNDIESMEVLKDASAVAIYGSRGANGVVLITTKRGKTGKAVVSYDGYYGVKQPVQDLNLMDGREFAAYSRISRGHAGDDPSFDANFFAPLEIENLQAGRFTDWLDLAIQSGSQQDHQVSVSGGTDKINYYVSGSFFSEDGYIPGTDFERTAVRVNLESQLTDKLKLGVSATVSVSERNQMSNAPYNNSLGYSPLVGPTDAEGNFLAFPNPREGLLANPLLNYQPYQYVDETRRHRIFANIYGEYQFNEYLKLRVNYGPDFNLSRRGTYTGLLEGNINRGSVRNDMDFSYTQENILSYDRSFGKHALNLVGLFSIQTARFEESSLSGQDIPIEKSLFYDLGSSSTITGIGSSLGEWGLMSYMGRVNYRYDDKFLFTLTGRADGSSRLAEGNKWAFFPAFSAGYILTEEEFLQGGQVSFLKLRAGYGEVGNTAIDPFQTLGGLARSTYIFGTNAGFGYRNNLIPNPDLRWEISKTVNIGLDYGLFEDRINGSLEYYVTNTSDLLLNRLLPITSGYNSVLQNIGSTRNSGWELTANANVVNRPSGFRWDVNLNVFSNREQITELFEGQRDDVGNRWFIGEPINVFYSFDQAGIWQTSEADLAADQGQAPGDIRIRDVNGRGSDGELTDQPDGQINADDRRVLGSTVPNWSGGLTNRVSFKGFDLSVLVHARMGQMLRSDYHNLGGNNWQGRYNSINLDYWTTDNPTNAFPRPNAGEAPLYSDAVRYFDGSFIKIRNIALGYNFKSSWISKLGMSSARIYSTVNNALIFSPYTTVDPETSNGIVGEGSPLTTATYIFGLNLKF</sequence>
<dbReference type="InterPro" id="IPR008969">
    <property type="entry name" value="CarboxyPept-like_regulatory"/>
</dbReference>
<keyword evidence="4 8" id="KW-0812">Transmembrane</keyword>
<dbReference type="Gene3D" id="2.170.130.10">
    <property type="entry name" value="TonB-dependent receptor, plug domain"/>
    <property type="match status" value="1"/>
</dbReference>
<feature type="chain" id="PRO_5011662641" evidence="10">
    <location>
        <begin position="28"/>
        <end position="1024"/>
    </location>
</feature>
<protein>
    <submittedName>
        <fullName evidence="13">TonB-linked outer membrane protein, SusC/RagA family</fullName>
    </submittedName>
</protein>
<organism evidence="13 14">
    <name type="scientific">Cyclobacterium xiamenense</name>
    <dbReference type="NCBI Taxonomy" id="1297121"/>
    <lineage>
        <taxon>Bacteria</taxon>
        <taxon>Pseudomonadati</taxon>
        <taxon>Bacteroidota</taxon>
        <taxon>Cytophagia</taxon>
        <taxon>Cytophagales</taxon>
        <taxon>Cyclobacteriaceae</taxon>
        <taxon>Cyclobacterium</taxon>
    </lineage>
</organism>
<name>A0A1H6TMG0_9BACT</name>
<dbReference type="InterPro" id="IPR037066">
    <property type="entry name" value="Plug_dom_sf"/>
</dbReference>
<dbReference type="InterPro" id="IPR036942">
    <property type="entry name" value="Beta-barrel_TonB_sf"/>
</dbReference>
<dbReference type="InterPro" id="IPR039426">
    <property type="entry name" value="TonB-dep_rcpt-like"/>
</dbReference>
<evidence type="ECO:0000313" key="14">
    <source>
        <dbReference type="Proteomes" id="UP000199403"/>
    </source>
</evidence>
<accession>A0A1H6TMG0</accession>
<dbReference type="InterPro" id="IPR000531">
    <property type="entry name" value="Beta-barrel_TonB"/>
</dbReference>
<dbReference type="Gene3D" id="2.40.170.20">
    <property type="entry name" value="TonB-dependent receptor, beta-barrel domain"/>
    <property type="match status" value="1"/>
</dbReference>
<dbReference type="OrthoDB" id="9768177at2"/>
<evidence type="ECO:0000256" key="2">
    <source>
        <dbReference type="ARBA" id="ARBA00022448"/>
    </source>
</evidence>
<comment type="subcellular location">
    <subcellularLocation>
        <location evidence="1 8">Cell outer membrane</location>
        <topology evidence="1 8">Multi-pass membrane protein</topology>
    </subcellularLocation>
</comment>
<dbReference type="InterPro" id="IPR023996">
    <property type="entry name" value="TonB-dep_OMP_SusC/RagA"/>
</dbReference>
<keyword evidence="2 8" id="KW-0813">Transport</keyword>
<dbReference type="AlphaFoldDB" id="A0A1H6TMG0"/>
<comment type="similarity">
    <text evidence="8 9">Belongs to the TonB-dependent receptor family.</text>
</comment>
<dbReference type="SUPFAM" id="SSF56935">
    <property type="entry name" value="Porins"/>
    <property type="match status" value="1"/>
</dbReference>
<evidence type="ECO:0000259" key="12">
    <source>
        <dbReference type="Pfam" id="PF07715"/>
    </source>
</evidence>
<evidence type="ECO:0000259" key="11">
    <source>
        <dbReference type="Pfam" id="PF00593"/>
    </source>
</evidence>
<dbReference type="Pfam" id="PF00593">
    <property type="entry name" value="TonB_dep_Rec_b-barrel"/>
    <property type="match status" value="1"/>
</dbReference>
<dbReference type="Proteomes" id="UP000199403">
    <property type="component" value="Unassembled WGS sequence"/>
</dbReference>
<dbReference type="FunFam" id="2.170.130.10:FF:000008">
    <property type="entry name" value="SusC/RagA family TonB-linked outer membrane protein"/>
    <property type="match status" value="1"/>
</dbReference>
<dbReference type="EMBL" id="FNZH01000001">
    <property type="protein sequence ID" value="SEI81259.1"/>
    <property type="molecule type" value="Genomic_DNA"/>
</dbReference>
<feature type="signal peptide" evidence="10">
    <location>
        <begin position="1"/>
        <end position="27"/>
    </location>
</feature>
<dbReference type="GO" id="GO:0009279">
    <property type="term" value="C:cell outer membrane"/>
    <property type="evidence" value="ECO:0007669"/>
    <property type="project" value="UniProtKB-SubCell"/>
</dbReference>
<proteinExistence type="inferred from homology"/>
<keyword evidence="6 8" id="KW-0472">Membrane</keyword>
<dbReference type="Pfam" id="PF13715">
    <property type="entry name" value="CarbopepD_reg_2"/>
    <property type="match status" value="1"/>
</dbReference>
<dbReference type="InterPro" id="IPR012910">
    <property type="entry name" value="Plug_dom"/>
</dbReference>
<evidence type="ECO:0000256" key="4">
    <source>
        <dbReference type="ARBA" id="ARBA00022692"/>
    </source>
</evidence>
<evidence type="ECO:0000256" key="10">
    <source>
        <dbReference type="SAM" id="SignalP"/>
    </source>
</evidence>
<dbReference type="Pfam" id="PF07715">
    <property type="entry name" value="Plug"/>
    <property type="match status" value="1"/>
</dbReference>
<dbReference type="SUPFAM" id="SSF49464">
    <property type="entry name" value="Carboxypeptidase regulatory domain-like"/>
    <property type="match status" value="1"/>
</dbReference>
<keyword evidence="14" id="KW-1185">Reference proteome</keyword>
<keyword evidence="7 8" id="KW-0998">Cell outer membrane</keyword>
<evidence type="ECO:0000256" key="5">
    <source>
        <dbReference type="ARBA" id="ARBA00023077"/>
    </source>
</evidence>
<keyword evidence="5 9" id="KW-0798">TonB box</keyword>
<dbReference type="FunFam" id="2.60.40.1120:FF:000003">
    <property type="entry name" value="Outer membrane protein Omp121"/>
    <property type="match status" value="1"/>
</dbReference>
<evidence type="ECO:0000256" key="9">
    <source>
        <dbReference type="RuleBase" id="RU003357"/>
    </source>
</evidence>
<keyword evidence="10" id="KW-0732">Signal</keyword>
<dbReference type="STRING" id="1416801.SAMN05192553_101387"/>
<dbReference type="RefSeq" id="WP_092168714.1">
    <property type="nucleotide sequence ID" value="NZ_FNZH01000001.1"/>
</dbReference>
<evidence type="ECO:0000256" key="6">
    <source>
        <dbReference type="ARBA" id="ARBA00023136"/>
    </source>
</evidence>
<keyword evidence="3 8" id="KW-1134">Transmembrane beta strand</keyword>
<dbReference type="InterPro" id="IPR023997">
    <property type="entry name" value="TonB-dep_OMP_SusC/RagA_CS"/>
</dbReference>
<dbReference type="NCBIfam" id="TIGR04057">
    <property type="entry name" value="SusC_RagA_signa"/>
    <property type="match status" value="1"/>
</dbReference>
<feature type="domain" description="TonB-dependent receptor plug" evidence="12">
    <location>
        <begin position="145"/>
        <end position="252"/>
    </location>
</feature>
<feature type="domain" description="TonB-dependent receptor-like beta-barrel" evidence="11">
    <location>
        <begin position="409"/>
        <end position="986"/>
    </location>
</feature>
<dbReference type="NCBIfam" id="TIGR04056">
    <property type="entry name" value="OMP_RagA_SusC"/>
    <property type="match status" value="1"/>
</dbReference>
<evidence type="ECO:0000256" key="3">
    <source>
        <dbReference type="ARBA" id="ARBA00022452"/>
    </source>
</evidence>
<dbReference type="Gene3D" id="2.60.40.1120">
    <property type="entry name" value="Carboxypeptidase-like, regulatory domain"/>
    <property type="match status" value="1"/>
</dbReference>
<evidence type="ECO:0000313" key="13">
    <source>
        <dbReference type="EMBL" id="SEI81259.1"/>
    </source>
</evidence>
<dbReference type="PROSITE" id="PS52016">
    <property type="entry name" value="TONB_DEPENDENT_REC_3"/>
    <property type="match status" value="1"/>
</dbReference>
<gene>
    <name evidence="13" type="ORF">SAMN05192553_101387</name>
</gene>
<evidence type="ECO:0000256" key="7">
    <source>
        <dbReference type="ARBA" id="ARBA00023237"/>
    </source>
</evidence>
<evidence type="ECO:0000256" key="8">
    <source>
        <dbReference type="PROSITE-ProRule" id="PRU01360"/>
    </source>
</evidence>